<reference evidence="2" key="1">
    <citation type="submission" date="2023-03" db="EMBL/GenBank/DDBJ databases">
        <title>Mesosutterella sp. nov. isolated from porcine feces.</title>
        <authorList>
            <person name="Yu S."/>
        </authorList>
    </citation>
    <scope>NUCLEOTIDE SEQUENCE</scope>
    <source>
        <strain evidence="2">AGMB02718</strain>
    </source>
</reference>
<organism evidence="2 3">
    <name type="scientific">Mesosutterella faecium</name>
    <dbReference type="NCBI Taxonomy" id="2925194"/>
    <lineage>
        <taxon>Bacteria</taxon>
        <taxon>Pseudomonadati</taxon>
        <taxon>Pseudomonadota</taxon>
        <taxon>Betaproteobacteria</taxon>
        <taxon>Burkholderiales</taxon>
        <taxon>Sutterellaceae</taxon>
        <taxon>Mesosutterella</taxon>
    </lineage>
</organism>
<dbReference type="InterPro" id="IPR035985">
    <property type="entry name" value="Ubiquitin-activating_enz"/>
</dbReference>
<dbReference type="Gene3D" id="3.40.50.720">
    <property type="entry name" value="NAD(P)-binding Rossmann-like Domain"/>
    <property type="match status" value="1"/>
</dbReference>
<proteinExistence type="predicted"/>
<feature type="domain" description="THIF-type NAD/FAD binding fold" evidence="1">
    <location>
        <begin position="22"/>
        <end position="149"/>
    </location>
</feature>
<evidence type="ECO:0000313" key="3">
    <source>
        <dbReference type="Proteomes" id="UP001165481"/>
    </source>
</evidence>
<accession>A0ABT7IKW2</accession>
<dbReference type="Proteomes" id="UP001165481">
    <property type="component" value="Unassembled WGS sequence"/>
</dbReference>
<dbReference type="PANTHER" id="PTHR43267">
    <property type="entry name" value="TRNA THREONYLCARBAMOYLADENOSINE DEHYDRATASE"/>
    <property type="match status" value="1"/>
</dbReference>
<dbReference type="RefSeq" id="WP_243377302.1">
    <property type="nucleotide sequence ID" value="NZ_JAKZJU020000001.1"/>
</dbReference>
<name>A0ABT7IKW2_9BURK</name>
<keyword evidence="3" id="KW-1185">Reference proteome</keyword>
<evidence type="ECO:0000313" key="2">
    <source>
        <dbReference type="EMBL" id="MDL2059004.1"/>
    </source>
</evidence>
<dbReference type="EMBL" id="JAKZJU020000001">
    <property type="protein sequence ID" value="MDL2059004.1"/>
    <property type="molecule type" value="Genomic_DNA"/>
</dbReference>
<gene>
    <name evidence="2" type="ORF">MUN46_003450</name>
</gene>
<dbReference type="InterPro" id="IPR045886">
    <property type="entry name" value="ThiF/MoeB/HesA"/>
</dbReference>
<dbReference type="SUPFAM" id="SSF69572">
    <property type="entry name" value="Activating enzymes of the ubiquitin-like proteins"/>
    <property type="match status" value="1"/>
</dbReference>
<sequence length="262" mass="27805">MGTTTDKRRFGGIERVYGPAAAHYFQQAHVIVVGMGGVGSWATEALARAGVGRLTLVDGDVSEESNTNRQCHALDGAYGRPKAELMAERVRLINPDCRVQGLCTVLEAERIDEQLPQADGLIDAIDSLRAKAALIAWGHGRGLFTVTSGGGAGRVDPGKIQAADVADVRSDPLIAALRRELRSRYGFPRGSAKGRSERFHVTAVYSTEPLRRLPPEEAAKLPQGAGLGTVMTVTASFGLRLASLVLGELAARARAGAPRNQV</sequence>
<evidence type="ECO:0000259" key="1">
    <source>
        <dbReference type="Pfam" id="PF00899"/>
    </source>
</evidence>
<protein>
    <submittedName>
        <fullName evidence="2">tRNA threonylcarbamoyladenosine dehydratase</fullName>
    </submittedName>
</protein>
<dbReference type="InterPro" id="IPR000594">
    <property type="entry name" value="ThiF_NAD_FAD-bd"/>
</dbReference>
<dbReference type="PANTHER" id="PTHR43267:SF1">
    <property type="entry name" value="TRNA THREONYLCARBAMOYLADENOSINE DEHYDRATASE"/>
    <property type="match status" value="1"/>
</dbReference>
<dbReference type="CDD" id="cd00755">
    <property type="entry name" value="YgdL_like"/>
    <property type="match status" value="1"/>
</dbReference>
<comment type="caution">
    <text evidence="2">The sequence shown here is derived from an EMBL/GenBank/DDBJ whole genome shotgun (WGS) entry which is preliminary data.</text>
</comment>
<dbReference type="Pfam" id="PF00899">
    <property type="entry name" value="ThiF"/>
    <property type="match status" value="1"/>
</dbReference>